<reference evidence="3 4" key="1">
    <citation type="journal article" date="2016" name="DNA Res.">
        <title>Genome sequence of Aspergillus luchuensis NBRC 4314.</title>
        <authorList>
            <person name="Yamada O."/>
            <person name="Machida M."/>
            <person name="Hosoyama A."/>
            <person name="Goto M."/>
            <person name="Takahashi T."/>
            <person name="Futagami T."/>
            <person name="Yamagata Y."/>
            <person name="Takeuchi M."/>
            <person name="Kobayashi T."/>
            <person name="Koike H."/>
            <person name="Abe K."/>
            <person name="Asai K."/>
            <person name="Arita M."/>
            <person name="Fujita N."/>
            <person name="Fukuda K."/>
            <person name="Higa K."/>
            <person name="Horikawa H."/>
            <person name="Ishikawa T."/>
            <person name="Jinno K."/>
            <person name="Kato Y."/>
            <person name="Kirimura K."/>
            <person name="Mizutani O."/>
            <person name="Nakasone K."/>
            <person name="Sano M."/>
            <person name="Shiraishi Y."/>
            <person name="Tsukahara M."/>
            <person name="Gomi K."/>
        </authorList>
    </citation>
    <scope>NUCLEOTIDE SEQUENCE [LARGE SCALE GENOMIC DNA]</scope>
    <source>
        <strain evidence="3 4">RIB 2604</strain>
    </source>
</reference>
<protein>
    <submittedName>
        <fullName evidence="3">Chaperone/heat shock protein Hsp12</fullName>
    </submittedName>
</protein>
<feature type="compositionally biased region" description="Basic and acidic residues" evidence="1">
    <location>
        <begin position="25"/>
        <end position="41"/>
    </location>
</feature>
<feature type="compositionally biased region" description="Basic and acidic residues" evidence="1">
    <location>
        <begin position="56"/>
        <end position="67"/>
    </location>
</feature>
<dbReference type="PIRSF" id="PIRSF002590">
    <property type="entry name" value="HSP9/HSP12_fun"/>
    <property type="match status" value="1"/>
</dbReference>
<reference evidence="2" key="3">
    <citation type="submission" date="2021-01" db="EMBL/GenBank/DDBJ databases">
        <authorList>
            <consortium name="Aspergillus luchuensis mut. kawachii IFO 4304 genome sequencing consortium"/>
            <person name="Kazuki M."/>
            <person name="Futagami T."/>
        </authorList>
    </citation>
    <scope>NUCLEOTIDE SEQUENCE</scope>
    <source>
        <strain evidence="2">IFO 4308</strain>
    </source>
</reference>
<feature type="region of interest" description="Disordered" evidence="1">
    <location>
        <begin position="1"/>
        <end position="89"/>
    </location>
</feature>
<gene>
    <name evidence="2" type="ORF">AKAW2_51895A</name>
    <name evidence="3" type="ORF">RIB2604_01601940</name>
</gene>
<evidence type="ECO:0000313" key="3">
    <source>
        <dbReference type="EMBL" id="GAT22779.1"/>
    </source>
</evidence>
<dbReference type="Gene3D" id="6.10.280.100">
    <property type="match status" value="1"/>
</dbReference>
<dbReference type="InterPro" id="IPR007250">
    <property type="entry name" value="HSP9_HSP12"/>
</dbReference>
<proteinExistence type="predicted"/>
<sequence length="89" mass="9497">MSDAGRKDFSTKAKEEFTPDSAKSTQDKIKETVTDTGDRVARGFQSDNSKSGTQEAFDKTQRSHDNTSHGGASGSIGDKIKDTLGLGNN</sequence>
<keyword evidence="5" id="KW-1185">Reference proteome</keyword>
<evidence type="ECO:0000313" key="4">
    <source>
        <dbReference type="Proteomes" id="UP000075230"/>
    </source>
</evidence>
<feature type="compositionally biased region" description="Polar residues" evidence="1">
    <location>
        <begin position="45"/>
        <end position="54"/>
    </location>
</feature>
<name>A0A146FAT1_ASPKA</name>
<dbReference type="EMBL" id="BCWF01000016">
    <property type="protein sequence ID" value="GAT22779.1"/>
    <property type="molecule type" value="Genomic_DNA"/>
</dbReference>
<dbReference type="Proteomes" id="UP000661280">
    <property type="component" value="Chromosome 5"/>
</dbReference>
<dbReference type="Pfam" id="PF04119">
    <property type="entry name" value="HSP9_HSP12"/>
    <property type="match status" value="1"/>
</dbReference>
<organism evidence="3 4">
    <name type="scientific">Aspergillus kawachii</name>
    <name type="common">White koji mold</name>
    <name type="synonym">Aspergillus awamori var. kawachi</name>
    <dbReference type="NCBI Taxonomy" id="1069201"/>
    <lineage>
        <taxon>Eukaryota</taxon>
        <taxon>Fungi</taxon>
        <taxon>Dikarya</taxon>
        <taxon>Ascomycota</taxon>
        <taxon>Pezizomycotina</taxon>
        <taxon>Eurotiomycetes</taxon>
        <taxon>Eurotiomycetidae</taxon>
        <taxon>Eurotiales</taxon>
        <taxon>Aspergillaceae</taxon>
        <taxon>Aspergillus</taxon>
        <taxon>Aspergillus subgen. Circumdati</taxon>
    </lineage>
</organism>
<dbReference type="KEGG" id="aluc:AKAW2_51895A"/>
<dbReference type="OrthoDB" id="2348401at2759"/>
<dbReference type="VEuPathDB" id="FungiDB:ASPFODRAFT_211922"/>
<dbReference type="Proteomes" id="UP000075230">
    <property type="component" value="Unassembled WGS sequence"/>
</dbReference>
<dbReference type="EMBL" id="AP024429">
    <property type="protein sequence ID" value="BCS01554.1"/>
    <property type="molecule type" value="Genomic_DNA"/>
</dbReference>
<feature type="compositionally biased region" description="Basic and acidic residues" evidence="1">
    <location>
        <begin position="1"/>
        <end position="17"/>
    </location>
</feature>
<keyword evidence="3" id="KW-0346">Stress response</keyword>
<dbReference type="AlphaFoldDB" id="A0A146FAT1"/>
<reference evidence="4" key="2">
    <citation type="submission" date="2016-02" db="EMBL/GenBank/DDBJ databases">
        <title>Genome sequencing of Aspergillus luchuensis NBRC 4314.</title>
        <authorList>
            <person name="Yamada O."/>
        </authorList>
    </citation>
    <scope>NUCLEOTIDE SEQUENCE [LARGE SCALE GENOMIC DNA]</scope>
    <source>
        <strain evidence="4">RIB 2604</strain>
    </source>
</reference>
<dbReference type="RefSeq" id="XP_041545316.1">
    <property type="nucleotide sequence ID" value="XM_041691874.1"/>
</dbReference>
<accession>A0A146FAT1</accession>
<reference evidence="2" key="4">
    <citation type="submission" date="2021-02" db="EMBL/GenBank/DDBJ databases">
        <title>Aspergillus luchuensis mut. kawachii IFO 4304 genome sequence.</title>
        <authorList>
            <person name="Mori K."/>
            <person name="Kadooka C."/>
            <person name="Goto M."/>
            <person name="Futagami T."/>
        </authorList>
    </citation>
    <scope>NUCLEOTIDE SEQUENCE</scope>
    <source>
        <strain evidence="2">IFO 4308</strain>
    </source>
</reference>
<evidence type="ECO:0000313" key="5">
    <source>
        <dbReference type="Proteomes" id="UP000661280"/>
    </source>
</evidence>
<dbReference type="GeneID" id="64962875"/>
<evidence type="ECO:0000256" key="1">
    <source>
        <dbReference type="SAM" id="MobiDB-lite"/>
    </source>
</evidence>
<evidence type="ECO:0000313" key="2">
    <source>
        <dbReference type="EMBL" id="BCS01554.1"/>
    </source>
</evidence>